<dbReference type="AlphaFoldDB" id="A0A417Z371"/>
<reference evidence="2 3" key="1">
    <citation type="submission" date="2018-08" db="EMBL/GenBank/DDBJ databases">
        <title>Whole genome sequence analysis of Dermacoccus abyssi bacteria isolated from Deep Mariana trench Micromonospora spp reveals genes involved in the environmental adaptation and production of secondary metabolites.</title>
        <authorList>
            <person name="Abdel-Mageed W.M."/>
            <person name="Lehri B."/>
            <person name="Nouioui I."/>
            <person name="Goodfellow I."/>
            <person name="Jaspars M."/>
            <person name="Karlyshev A."/>
        </authorList>
    </citation>
    <scope>NUCLEOTIDE SEQUENCE [LARGE SCALE GENOMIC DNA]</scope>
    <source>
        <strain evidence="2 3">MT1.1</strain>
    </source>
</reference>
<evidence type="ECO:0000256" key="1">
    <source>
        <dbReference type="SAM" id="MobiDB-lite"/>
    </source>
</evidence>
<sequence>MDGEGVEQESTCTTHEEDAMSDMGNDKNASDVADTPTPDADEAVDEQTGSDLEGNANDDVVETEDAG</sequence>
<feature type="compositionally biased region" description="Basic and acidic residues" evidence="1">
    <location>
        <begin position="14"/>
        <end position="29"/>
    </location>
</feature>
<evidence type="ECO:0000313" key="2">
    <source>
        <dbReference type="EMBL" id="RHW45160.1"/>
    </source>
</evidence>
<dbReference type="Proteomes" id="UP000285376">
    <property type="component" value="Unassembled WGS sequence"/>
</dbReference>
<evidence type="ECO:0000313" key="3">
    <source>
        <dbReference type="Proteomes" id="UP000285376"/>
    </source>
</evidence>
<proteinExistence type="predicted"/>
<gene>
    <name evidence="2" type="ORF">D1832_09910</name>
</gene>
<accession>A0A417Z371</accession>
<comment type="caution">
    <text evidence="2">The sequence shown here is derived from an EMBL/GenBank/DDBJ whole genome shotgun (WGS) entry which is preliminary data.</text>
</comment>
<dbReference type="EMBL" id="QWLM01000011">
    <property type="protein sequence ID" value="RHW45160.1"/>
    <property type="molecule type" value="Genomic_DNA"/>
</dbReference>
<protein>
    <submittedName>
        <fullName evidence="2">Uncharacterized protein</fullName>
    </submittedName>
</protein>
<name>A0A417Z371_9MICO</name>
<organism evidence="2 3">
    <name type="scientific">Dermacoccus abyssi</name>
    <dbReference type="NCBI Taxonomy" id="322596"/>
    <lineage>
        <taxon>Bacteria</taxon>
        <taxon>Bacillati</taxon>
        <taxon>Actinomycetota</taxon>
        <taxon>Actinomycetes</taxon>
        <taxon>Micrococcales</taxon>
        <taxon>Dermacoccaceae</taxon>
        <taxon>Dermacoccus</taxon>
    </lineage>
</organism>
<feature type="region of interest" description="Disordered" evidence="1">
    <location>
        <begin position="1"/>
        <end position="67"/>
    </location>
</feature>